<proteinExistence type="predicted"/>
<dbReference type="Proteomes" id="UP000799537">
    <property type="component" value="Unassembled WGS sequence"/>
</dbReference>
<accession>A0A6A6CTT8</accession>
<dbReference type="RefSeq" id="XP_033670487.1">
    <property type="nucleotide sequence ID" value="XM_033805188.1"/>
</dbReference>
<name>A0A6A6CTT8_ZASCE</name>
<feature type="compositionally biased region" description="Basic and acidic residues" evidence="1">
    <location>
        <begin position="269"/>
        <end position="289"/>
    </location>
</feature>
<protein>
    <recommendedName>
        <fullName evidence="4">BTB domain-containing protein</fullName>
    </recommendedName>
</protein>
<gene>
    <name evidence="2" type="ORF">M409DRAFT_20011</name>
</gene>
<evidence type="ECO:0000313" key="2">
    <source>
        <dbReference type="EMBL" id="KAF2169598.1"/>
    </source>
</evidence>
<reference evidence="2" key="1">
    <citation type="journal article" date="2020" name="Stud. Mycol.">
        <title>101 Dothideomycetes genomes: a test case for predicting lifestyles and emergence of pathogens.</title>
        <authorList>
            <person name="Haridas S."/>
            <person name="Albert R."/>
            <person name="Binder M."/>
            <person name="Bloem J."/>
            <person name="Labutti K."/>
            <person name="Salamov A."/>
            <person name="Andreopoulos B."/>
            <person name="Baker S."/>
            <person name="Barry K."/>
            <person name="Bills G."/>
            <person name="Bluhm B."/>
            <person name="Cannon C."/>
            <person name="Castanera R."/>
            <person name="Culley D."/>
            <person name="Daum C."/>
            <person name="Ezra D."/>
            <person name="Gonzalez J."/>
            <person name="Henrissat B."/>
            <person name="Kuo A."/>
            <person name="Liang C."/>
            <person name="Lipzen A."/>
            <person name="Lutzoni F."/>
            <person name="Magnuson J."/>
            <person name="Mondo S."/>
            <person name="Nolan M."/>
            <person name="Ohm R."/>
            <person name="Pangilinan J."/>
            <person name="Park H.-J."/>
            <person name="Ramirez L."/>
            <person name="Alfaro M."/>
            <person name="Sun H."/>
            <person name="Tritt A."/>
            <person name="Yoshinaga Y."/>
            <person name="Zwiers L.-H."/>
            <person name="Turgeon B."/>
            <person name="Goodwin S."/>
            <person name="Spatafora J."/>
            <person name="Crous P."/>
            <person name="Grigoriev I."/>
        </authorList>
    </citation>
    <scope>NUCLEOTIDE SEQUENCE</scope>
    <source>
        <strain evidence="2">ATCC 36951</strain>
    </source>
</reference>
<organism evidence="2 3">
    <name type="scientific">Zasmidium cellare ATCC 36951</name>
    <dbReference type="NCBI Taxonomy" id="1080233"/>
    <lineage>
        <taxon>Eukaryota</taxon>
        <taxon>Fungi</taxon>
        <taxon>Dikarya</taxon>
        <taxon>Ascomycota</taxon>
        <taxon>Pezizomycotina</taxon>
        <taxon>Dothideomycetes</taxon>
        <taxon>Dothideomycetidae</taxon>
        <taxon>Mycosphaerellales</taxon>
        <taxon>Mycosphaerellaceae</taxon>
        <taxon>Zasmidium</taxon>
    </lineage>
</organism>
<dbReference type="OrthoDB" id="194443at2759"/>
<feature type="region of interest" description="Disordered" evidence="1">
    <location>
        <begin position="269"/>
        <end position="301"/>
    </location>
</feature>
<evidence type="ECO:0000256" key="1">
    <source>
        <dbReference type="SAM" id="MobiDB-lite"/>
    </source>
</evidence>
<keyword evidence="3" id="KW-1185">Reference proteome</keyword>
<dbReference type="GeneID" id="54558460"/>
<evidence type="ECO:0000313" key="3">
    <source>
        <dbReference type="Proteomes" id="UP000799537"/>
    </source>
</evidence>
<evidence type="ECO:0008006" key="4">
    <source>
        <dbReference type="Google" id="ProtNLM"/>
    </source>
</evidence>
<sequence length="301" mass="34288">MADVVDPRTTPRDYIFIIAHDDQTPMAFHRRLVSERSPFLKAACKDSKDKNWPLVIKLPTAETSFQFKWITLTLYAEYIKTNRIRTEHICAENQPIPFDQYSCFFAMYLLGEYLEDSTFQDDVLDAILARYNDGEANSNAWVPTNGTIHFAYAHTPAGSPLRKFLVDVHVWAKAVGLKSERTHKVFLGELLSALVLRRTNGKVEDLFEAAAALVDIDRPSTQRVPRLRPRCAPQATQVSRKIPTGVSCCDYHKHEVGVICGNKKRKRELKEETERAAKRSSGRDREDSSSRVMRLVSISDD</sequence>
<dbReference type="EMBL" id="ML993587">
    <property type="protein sequence ID" value="KAF2169598.1"/>
    <property type="molecule type" value="Genomic_DNA"/>
</dbReference>
<dbReference type="AlphaFoldDB" id="A0A6A6CTT8"/>